<proteinExistence type="predicted"/>
<dbReference type="Proteomes" id="UP000019202">
    <property type="component" value="Unassembled WGS sequence"/>
</dbReference>
<evidence type="ECO:0000313" key="2">
    <source>
        <dbReference type="EMBL" id="CDL81099.1"/>
    </source>
</evidence>
<dbReference type="EMBL" id="CBXF010000003">
    <property type="protein sequence ID" value="CDL81099.1"/>
    <property type="molecule type" value="Genomic_DNA"/>
</dbReference>
<evidence type="ECO:0000256" key="1">
    <source>
        <dbReference type="SAM" id="MobiDB-lite"/>
    </source>
</evidence>
<dbReference type="STRING" id="1427518.XSR1_1000005"/>
<keyword evidence="3" id="KW-1185">Reference proteome</keyword>
<gene>
    <name evidence="2" type="ORF">XSR1_1000005</name>
</gene>
<comment type="caution">
    <text evidence="2">The sequence shown here is derived from an EMBL/GenBank/DDBJ whole genome shotgun (WGS) entry which is preliminary data.</text>
</comment>
<feature type="compositionally biased region" description="Basic residues" evidence="1">
    <location>
        <begin position="73"/>
        <end position="88"/>
    </location>
</feature>
<protein>
    <submittedName>
        <fullName evidence="2">Uncharacterized protein</fullName>
    </submittedName>
</protein>
<evidence type="ECO:0000313" key="3">
    <source>
        <dbReference type="Proteomes" id="UP000019202"/>
    </source>
</evidence>
<sequence>MPCWRPWISHPTTKTTSLRSFLSPVTMIEANIKVVRDDVVKLIRKQPHPRRLSAAQKNALKKARMKAQTASAKKARRQSNLIRKKRGL</sequence>
<feature type="region of interest" description="Disordered" evidence="1">
    <location>
        <begin position="48"/>
        <end position="88"/>
    </location>
</feature>
<organism evidence="2 3">
    <name type="scientific">Xenorhabdus szentirmaii DSM 16338</name>
    <dbReference type="NCBI Taxonomy" id="1427518"/>
    <lineage>
        <taxon>Bacteria</taxon>
        <taxon>Pseudomonadati</taxon>
        <taxon>Pseudomonadota</taxon>
        <taxon>Gammaproteobacteria</taxon>
        <taxon>Enterobacterales</taxon>
        <taxon>Morganellaceae</taxon>
        <taxon>Xenorhabdus</taxon>
    </lineage>
</organism>
<reference evidence="2" key="1">
    <citation type="submission" date="2013-11" db="EMBL/GenBank/DDBJ databases">
        <title>Draft genome sequence and annotation of the entomopathogenic bacteria, Xenorhabdus cabanillasi strain JM26 and Xenorhabdus szentirmai strain DSM 16338.</title>
        <authorList>
            <person name="Gualtieri M."/>
            <person name="Ogier J.C."/>
            <person name="Pages S."/>
            <person name="Givaudan A."/>
            <person name="Gaudriault S."/>
        </authorList>
    </citation>
    <scope>NUCLEOTIDE SEQUENCE [LARGE SCALE GENOMIC DNA]</scope>
    <source>
        <strain evidence="2">DSM 16338</strain>
    </source>
</reference>
<dbReference type="AlphaFoldDB" id="W1IRN6"/>
<accession>W1IRN6</accession>
<name>W1IRN6_9GAMM</name>